<evidence type="ECO:0000256" key="1">
    <source>
        <dbReference type="SAM" id="MobiDB-lite"/>
    </source>
</evidence>
<sequence length="205" mass="21431">MNKSRRIGALVAATVASVGMSSLVAPTAAEAAPRGPQPVSNFVQRVRANVDTWVSIRWQTDRRICDAQVFVNGRRVDVDYPRNARSTSFSRGDSLRPGRTDFTAFRVNADFNRSGVALLRATIVYDNCGRFDRPVRKTFGIAMPVVAFRPGNGGPIGGGNHGGGNGGHQGGNNGGHQGGNNGGHQGGNNGGHQGGHKGGTTGGQR</sequence>
<name>A0A919SD91_9ACTN</name>
<evidence type="ECO:0000313" key="4">
    <source>
        <dbReference type="Proteomes" id="UP000681340"/>
    </source>
</evidence>
<comment type="caution">
    <text evidence="3">The sequence shown here is derived from an EMBL/GenBank/DDBJ whole genome shotgun (WGS) entry which is preliminary data.</text>
</comment>
<proteinExistence type="predicted"/>
<dbReference type="AlphaFoldDB" id="A0A919SD91"/>
<organism evidence="3 4">
    <name type="scientific">Actinoplanes auranticolor</name>
    <dbReference type="NCBI Taxonomy" id="47988"/>
    <lineage>
        <taxon>Bacteria</taxon>
        <taxon>Bacillati</taxon>
        <taxon>Actinomycetota</taxon>
        <taxon>Actinomycetes</taxon>
        <taxon>Micromonosporales</taxon>
        <taxon>Micromonosporaceae</taxon>
        <taxon>Actinoplanes</taxon>
    </lineage>
</organism>
<evidence type="ECO:0000256" key="2">
    <source>
        <dbReference type="SAM" id="SignalP"/>
    </source>
</evidence>
<keyword evidence="4" id="KW-1185">Reference proteome</keyword>
<evidence type="ECO:0000313" key="3">
    <source>
        <dbReference type="EMBL" id="GIM69619.1"/>
    </source>
</evidence>
<feature type="chain" id="PRO_5036849394" evidence="2">
    <location>
        <begin position="32"/>
        <end position="205"/>
    </location>
</feature>
<feature type="signal peptide" evidence="2">
    <location>
        <begin position="1"/>
        <end position="31"/>
    </location>
</feature>
<dbReference type="RefSeq" id="WP_212989670.1">
    <property type="nucleotide sequence ID" value="NZ_BOQL01000028.1"/>
</dbReference>
<feature type="region of interest" description="Disordered" evidence="1">
    <location>
        <begin position="153"/>
        <end position="205"/>
    </location>
</feature>
<protein>
    <submittedName>
        <fullName evidence="3">Uncharacterized protein</fullName>
    </submittedName>
</protein>
<dbReference type="Proteomes" id="UP000681340">
    <property type="component" value="Unassembled WGS sequence"/>
</dbReference>
<gene>
    <name evidence="3" type="ORF">Aau02nite_36950</name>
</gene>
<keyword evidence="2" id="KW-0732">Signal</keyword>
<dbReference type="EMBL" id="BOQL01000028">
    <property type="protein sequence ID" value="GIM69619.1"/>
    <property type="molecule type" value="Genomic_DNA"/>
</dbReference>
<reference evidence="3" key="1">
    <citation type="submission" date="2021-03" db="EMBL/GenBank/DDBJ databases">
        <title>Whole genome shotgun sequence of Actinoplanes auranticolor NBRC 12245.</title>
        <authorList>
            <person name="Komaki H."/>
            <person name="Tamura T."/>
        </authorList>
    </citation>
    <scope>NUCLEOTIDE SEQUENCE</scope>
    <source>
        <strain evidence="3">NBRC 12245</strain>
    </source>
</reference>
<accession>A0A919SD91</accession>